<dbReference type="Proteomes" id="UP000221653">
    <property type="component" value="Unassembled WGS sequence"/>
</dbReference>
<dbReference type="SMART" id="SM00507">
    <property type="entry name" value="HNHc"/>
    <property type="match status" value="1"/>
</dbReference>
<sequence>MAENVRRQAFILLEHLMHTDERPTRDSISQARKVLGFPDYKARRIVIAGMKILFKLPKTLQLQRELALLGWDYIGILASVLDGADPKTFGDIDEMLAKVLTPTMPCQSFPDETSFRKRLKHILVLTNPELNPEPTKKELPPFELFNPGQEGGPAELRAEMTTTDALKLDEAIRHITREYTCNREEAFYKLLFDNITVNLTLNIYRAEDIPDAPAWMSGVGWISGELRDELLAEVTKTRNIAKYKDFTSDSYRPSPGLRAYLEGRDGTCAVPGCNVPGHRCQKDHRVEYAEGGETSAKNLVDVCSFDHNYKTNGGLHYILDPETGTTIWLHTDGTFEIGLASGPLSPQGKWEAQTIGQYMEKRRKRARKSRLRHRLRPNPVP</sequence>
<dbReference type="Gene3D" id="1.10.30.50">
    <property type="match status" value="1"/>
</dbReference>
<dbReference type="CDD" id="cd00085">
    <property type="entry name" value="HNHc"/>
    <property type="match status" value="1"/>
</dbReference>
<keyword evidence="4" id="KW-1185">Reference proteome</keyword>
<dbReference type="InterPro" id="IPR003615">
    <property type="entry name" value="HNH_nuc"/>
</dbReference>
<gene>
    <name evidence="3" type="ORF">ATK06_0173</name>
</gene>
<accession>A0A2A9DKK0</accession>
<proteinExistence type="predicted"/>
<comment type="caution">
    <text evidence="3">The sequence shown here is derived from an EMBL/GenBank/DDBJ whole genome shotgun (WGS) entry which is preliminary data.</text>
</comment>
<reference evidence="3 4" key="1">
    <citation type="submission" date="2017-10" db="EMBL/GenBank/DDBJ databases">
        <title>Sequencing the genomes of 1000 actinobacteria strains.</title>
        <authorList>
            <person name="Klenk H.-P."/>
        </authorList>
    </citation>
    <scope>NUCLEOTIDE SEQUENCE [LARGE SCALE GENOMIC DNA]</scope>
    <source>
        <strain evidence="3 4">DSM 20688</strain>
    </source>
</reference>
<name>A0A2A9DKK0_9CORY</name>
<feature type="domain" description="HNH nuclease" evidence="2">
    <location>
        <begin position="256"/>
        <end position="308"/>
    </location>
</feature>
<organism evidence="3 4">
    <name type="scientific">Corynebacterium renale</name>
    <dbReference type="NCBI Taxonomy" id="1724"/>
    <lineage>
        <taxon>Bacteria</taxon>
        <taxon>Bacillati</taxon>
        <taxon>Actinomycetota</taxon>
        <taxon>Actinomycetes</taxon>
        <taxon>Mycobacteriales</taxon>
        <taxon>Corynebacteriaceae</taxon>
        <taxon>Corynebacterium</taxon>
    </lineage>
</organism>
<dbReference type="STRING" id="1724.GCA_001044175_00286"/>
<evidence type="ECO:0000313" key="4">
    <source>
        <dbReference type="Proteomes" id="UP000221653"/>
    </source>
</evidence>
<dbReference type="AlphaFoldDB" id="A0A2A9DKK0"/>
<dbReference type="EMBL" id="PDJF01000001">
    <property type="protein sequence ID" value="PFG27124.1"/>
    <property type="molecule type" value="Genomic_DNA"/>
</dbReference>
<evidence type="ECO:0000313" key="3">
    <source>
        <dbReference type="EMBL" id="PFG27124.1"/>
    </source>
</evidence>
<protein>
    <recommendedName>
        <fullName evidence="2">HNH nuclease domain-containing protein</fullName>
    </recommendedName>
</protein>
<evidence type="ECO:0000259" key="2">
    <source>
        <dbReference type="SMART" id="SM00507"/>
    </source>
</evidence>
<feature type="region of interest" description="Disordered" evidence="1">
    <location>
        <begin position="362"/>
        <end position="381"/>
    </location>
</feature>
<evidence type="ECO:0000256" key="1">
    <source>
        <dbReference type="SAM" id="MobiDB-lite"/>
    </source>
</evidence>